<feature type="compositionally biased region" description="Polar residues" evidence="5">
    <location>
        <begin position="106"/>
        <end position="122"/>
    </location>
</feature>
<evidence type="ECO:0000313" key="7">
    <source>
        <dbReference type="Proteomes" id="UP001358417"/>
    </source>
</evidence>
<dbReference type="Gene3D" id="3.30.1360.20">
    <property type="entry name" value="Transcriptional coactivator/pterin dehydratase"/>
    <property type="match status" value="1"/>
</dbReference>
<dbReference type="Proteomes" id="UP001358417">
    <property type="component" value="Unassembled WGS sequence"/>
</dbReference>
<comment type="similarity">
    <text evidence="2">Belongs to the pterin-4-alpha-carbinolamine dehydratase family.</text>
</comment>
<evidence type="ECO:0000256" key="1">
    <source>
        <dbReference type="ARBA" id="ARBA00001554"/>
    </source>
</evidence>
<organism evidence="6 7">
    <name type="scientific">Exophiala bonariae</name>
    <dbReference type="NCBI Taxonomy" id="1690606"/>
    <lineage>
        <taxon>Eukaryota</taxon>
        <taxon>Fungi</taxon>
        <taxon>Dikarya</taxon>
        <taxon>Ascomycota</taxon>
        <taxon>Pezizomycotina</taxon>
        <taxon>Eurotiomycetes</taxon>
        <taxon>Chaetothyriomycetidae</taxon>
        <taxon>Chaetothyriales</taxon>
        <taxon>Herpotrichiellaceae</taxon>
        <taxon>Exophiala</taxon>
    </lineage>
</organism>
<protein>
    <recommendedName>
        <fullName evidence="3">4a-hydroxytetrahydrobiopterin dehydratase</fullName>
        <ecNumber evidence="3">4.2.1.96</ecNumber>
    </recommendedName>
</protein>
<dbReference type="GO" id="GO:0008124">
    <property type="term" value="F:4-alpha-hydroxytetrahydrobiopterin dehydratase activity"/>
    <property type="evidence" value="ECO:0007669"/>
    <property type="project" value="UniProtKB-EC"/>
</dbReference>
<proteinExistence type="inferred from homology"/>
<gene>
    <name evidence="6" type="ORF">LTR84_004609</name>
</gene>
<dbReference type="GO" id="GO:0006729">
    <property type="term" value="P:tetrahydrobiopterin biosynthetic process"/>
    <property type="evidence" value="ECO:0007669"/>
    <property type="project" value="InterPro"/>
</dbReference>
<dbReference type="GeneID" id="89972787"/>
<comment type="catalytic activity">
    <reaction evidence="1">
        <text>(4aS,6R)-4a-hydroxy-L-erythro-5,6,7,8-tetrahydrobiopterin = (6R)-L-erythro-6,7-dihydrobiopterin + H2O</text>
        <dbReference type="Rhea" id="RHEA:11920"/>
        <dbReference type="ChEBI" id="CHEBI:15377"/>
        <dbReference type="ChEBI" id="CHEBI:15642"/>
        <dbReference type="ChEBI" id="CHEBI:43120"/>
        <dbReference type="EC" id="4.2.1.96"/>
    </reaction>
</comment>
<evidence type="ECO:0000256" key="3">
    <source>
        <dbReference type="ARBA" id="ARBA00013252"/>
    </source>
</evidence>
<sequence length="252" mass="28007">MLWHLTRQTSSHLLRHGHGHNLVFDSLAHHSAGKATVKDSIRLPRWQPCQRWLHLSPSNPIQISSDRRSITISLANGETITQQFRPTPKISSEKLQRALVPLLSDSGPQETQSASRKTSTETWHLDPRGDAIHRHFLFSSQQAREEAVQQIMQAAEDMKHHPHVARGGDSGGGFYPLTVTCTTHQPTGLSGKDTRLAARISELLLATTTPALDDHESVERIHEEQVRLIRINREAITKALESCGCSSAKAVS</sequence>
<dbReference type="SUPFAM" id="SSF55248">
    <property type="entry name" value="PCD-like"/>
    <property type="match status" value="1"/>
</dbReference>
<keyword evidence="4" id="KW-0456">Lyase</keyword>
<dbReference type="EMBL" id="JAVRRD010000002">
    <property type="protein sequence ID" value="KAK5062536.1"/>
    <property type="molecule type" value="Genomic_DNA"/>
</dbReference>
<comment type="caution">
    <text evidence="6">The sequence shown here is derived from an EMBL/GenBank/DDBJ whole genome shotgun (WGS) entry which is preliminary data.</text>
</comment>
<accession>A0AAV9NP07</accession>
<feature type="region of interest" description="Disordered" evidence="5">
    <location>
        <begin position="103"/>
        <end position="122"/>
    </location>
</feature>
<evidence type="ECO:0000256" key="5">
    <source>
        <dbReference type="SAM" id="MobiDB-lite"/>
    </source>
</evidence>
<dbReference type="EC" id="4.2.1.96" evidence="3"/>
<dbReference type="Pfam" id="PF01329">
    <property type="entry name" value="Pterin_4a"/>
    <property type="match status" value="1"/>
</dbReference>
<keyword evidence="7" id="KW-1185">Reference proteome</keyword>
<evidence type="ECO:0000313" key="6">
    <source>
        <dbReference type="EMBL" id="KAK5062536.1"/>
    </source>
</evidence>
<dbReference type="InterPro" id="IPR001533">
    <property type="entry name" value="Pterin_deHydtase"/>
</dbReference>
<dbReference type="AlphaFoldDB" id="A0AAV9NP07"/>
<dbReference type="RefSeq" id="XP_064710808.1">
    <property type="nucleotide sequence ID" value="XM_064848184.1"/>
</dbReference>
<evidence type="ECO:0000256" key="2">
    <source>
        <dbReference type="ARBA" id="ARBA00006472"/>
    </source>
</evidence>
<reference evidence="6 7" key="1">
    <citation type="submission" date="2023-08" db="EMBL/GenBank/DDBJ databases">
        <title>Black Yeasts Isolated from many extreme environments.</title>
        <authorList>
            <person name="Coleine C."/>
            <person name="Stajich J.E."/>
            <person name="Selbmann L."/>
        </authorList>
    </citation>
    <scope>NUCLEOTIDE SEQUENCE [LARGE SCALE GENOMIC DNA]</scope>
    <source>
        <strain evidence="6 7">CCFEE 5792</strain>
    </source>
</reference>
<dbReference type="InterPro" id="IPR036428">
    <property type="entry name" value="PCD_sf"/>
</dbReference>
<name>A0AAV9NP07_9EURO</name>
<evidence type="ECO:0000256" key="4">
    <source>
        <dbReference type="ARBA" id="ARBA00023239"/>
    </source>
</evidence>